<keyword evidence="7" id="KW-1185">Reference proteome</keyword>
<dbReference type="Proteomes" id="UP000240957">
    <property type="component" value="Unassembled WGS sequence"/>
</dbReference>
<organism evidence="5 6">
    <name type="scientific">Acinetobacter sichuanensis</name>
    <dbReference type="NCBI Taxonomy" id="2136183"/>
    <lineage>
        <taxon>Bacteria</taxon>
        <taxon>Pseudomonadati</taxon>
        <taxon>Pseudomonadota</taxon>
        <taxon>Gammaproteobacteria</taxon>
        <taxon>Moraxellales</taxon>
        <taxon>Moraxellaceae</taxon>
        <taxon>Acinetobacter</taxon>
    </lineage>
</organism>
<accession>A0A371YUH9</accession>
<name>A0A371YUH9_9GAMM</name>
<evidence type="ECO:0000256" key="2">
    <source>
        <dbReference type="SAM" id="SignalP"/>
    </source>
</evidence>
<dbReference type="OrthoDB" id="8610451at2"/>
<protein>
    <submittedName>
        <fullName evidence="5">DUF3298 domain-containing protein</fullName>
    </submittedName>
    <submittedName>
        <fullName evidence="4">RsiV family protein</fullName>
    </submittedName>
</protein>
<dbReference type="PROSITE" id="PS51257">
    <property type="entry name" value="PROKAR_LIPOPROTEIN"/>
    <property type="match status" value="1"/>
</dbReference>
<sequence length="330" mass="36835">MLNQKHTLALSILMVTFALSACQPKVEKKEQEQKIEQKSSSEVEDTTLTLQGETEKIAVELPECNGNSCPEFSVERLHTNQFVVDSIIDQAILKNLEQILDIAHQSKTVQAEKEKTEQQQEQQEQQASSSVIAANAAKTPVQSMAEQLKPYVKTFTALQQELESLGASSKISVSVSPKILNSKEPLATVVLNTSSYLGGAHGASAQTYFNFDLKHQKQVNLDDLIESGQKAQLEKLAYETFKTWVSINKLANSLEEYEQVWKFKLSNNFYLGKQGLILQYAEYEIGPYVVGLPRLEIPYEQLKTVLKKEYLPAELLVDQPASAALPVAKK</sequence>
<feature type="chain" id="PRO_5016614683" evidence="2">
    <location>
        <begin position="21"/>
        <end position="330"/>
    </location>
</feature>
<dbReference type="Gene3D" id="3.30.565.40">
    <property type="entry name" value="Fervidobacterium nodosum Rt17-B1 like"/>
    <property type="match status" value="1"/>
</dbReference>
<dbReference type="Proteomes" id="UP001595455">
    <property type="component" value="Unassembled WGS sequence"/>
</dbReference>
<proteinExistence type="predicted"/>
<keyword evidence="2" id="KW-0732">Signal</keyword>
<dbReference type="RefSeq" id="WP_107006734.1">
    <property type="nucleotide sequence ID" value="NZ_JBHRSF010000005.1"/>
</dbReference>
<evidence type="ECO:0000313" key="7">
    <source>
        <dbReference type="Proteomes" id="UP001595455"/>
    </source>
</evidence>
<feature type="signal peptide" evidence="2">
    <location>
        <begin position="1"/>
        <end position="20"/>
    </location>
</feature>
<evidence type="ECO:0000313" key="4">
    <source>
        <dbReference type="EMBL" id="MFC2994150.1"/>
    </source>
</evidence>
<reference evidence="5 6" key="2">
    <citation type="submission" date="2018-08" db="EMBL/GenBank/DDBJ databases">
        <title>The draft genome of Acinetobacter sichuanensis strain WCHAc060041.</title>
        <authorList>
            <person name="Qin J."/>
            <person name="Feng Y."/>
            <person name="Zong Z."/>
        </authorList>
    </citation>
    <scope>NUCLEOTIDE SEQUENCE [LARGE SCALE GENOMIC DNA]</scope>
    <source>
        <strain evidence="5 6">WCHAc060041</strain>
    </source>
</reference>
<comment type="caution">
    <text evidence="5">The sequence shown here is derived from an EMBL/GenBank/DDBJ whole genome shotgun (WGS) entry which is preliminary data.</text>
</comment>
<evidence type="ECO:0000313" key="5">
    <source>
        <dbReference type="EMBL" id="RFC85136.1"/>
    </source>
</evidence>
<dbReference type="AlphaFoldDB" id="A0A371YUH9"/>
<feature type="region of interest" description="Disordered" evidence="1">
    <location>
        <begin position="111"/>
        <end position="131"/>
    </location>
</feature>
<reference evidence="4" key="4">
    <citation type="submission" date="2024-09" db="EMBL/GenBank/DDBJ databases">
        <authorList>
            <person name="Sun Q."/>
            <person name="Mori K."/>
        </authorList>
    </citation>
    <scope>NUCLEOTIDE SEQUENCE</scope>
    <source>
        <strain evidence="4">KCTC 62575</strain>
    </source>
</reference>
<reference evidence="4" key="1">
    <citation type="journal article" date="2014" name="Int. J. Syst. Evol. Microbiol.">
        <title>Complete genome of a new Firmicutes species belonging to the dominant human colonic microbiota ('Ruminococcus bicirculans') reveals two chromosomes and a selective capacity to utilize plant glucans.</title>
        <authorList>
            <consortium name="NISC Comparative Sequencing Program"/>
            <person name="Wegmann U."/>
            <person name="Louis P."/>
            <person name="Goesmann A."/>
            <person name="Henrissat B."/>
            <person name="Duncan S.H."/>
            <person name="Flint H.J."/>
        </authorList>
    </citation>
    <scope>NUCLEOTIDE SEQUENCE</scope>
    <source>
        <strain evidence="4">KCTC 62575</strain>
    </source>
</reference>
<evidence type="ECO:0000313" key="6">
    <source>
        <dbReference type="Proteomes" id="UP000240957"/>
    </source>
</evidence>
<evidence type="ECO:0000259" key="3">
    <source>
        <dbReference type="Pfam" id="PF11738"/>
    </source>
</evidence>
<dbReference type="Gene3D" id="3.90.640.20">
    <property type="entry name" value="Heat-shock cognate protein, ATPase"/>
    <property type="match status" value="1"/>
</dbReference>
<evidence type="ECO:0000256" key="1">
    <source>
        <dbReference type="SAM" id="MobiDB-lite"/>
    </source>
</evidence>
<feature type="domain" description="DUF3298" evidence="3">
    <location>
        <begin position="222"/>
        <end position="300"/>
    </location>
</feature>
<dbReference type="InterPro" id="IPR021729">
    <property type="entry name" value="DUF3298"/>
</dbReference>
<dbReference type="InterPro" id="IPR037126">
    <property type="entry name" value="PdaC/RsiV-like_sf"/>
</dbReference>
<gene>
    <name evidence="4" type="ORF">ACFODO_02465</name>
    <name evidence="5" type="ORF">C9E89_001795</name>
</gene>
<reference evidence="7" key="3">
    <citation type="journal article" date="2019" name="Int. J. Syst. Evol. Microbiol.">
        <title>The Global Catalogue of Microorganisms (GCM) 10K type strain sequencing project: providing services to taxonomists for standard genome sequencing and annotation.</title>
        <authorList>
            <consortium name="The Broad Institute Genomics Platform"/>
            <consortium name="The Broad Institute Genome Sequencing Center for Infectious Disease"/>
            <person name="Wu L."/>
            <person name="Ma J."/>
        </authorList>
    </citation>
    <scope>NUCLEOTIDE SEQUENCE [LARGE SCALE GENOMIC DNA]</scope>
    <source>
        <strain evidence="7">KCTC 62575</strain>
    </source>
</reference>
<dbReference type="EMBL" id="PYIX02000002">
    <property type="protein sequence ID" value="RFC85136.1"/>
    <property type="molecule type" value="Genomic_DNA"/>
</dbReference>
<feature type="compositionally biased region" description="Low complexity" evidence="1">
    <location>
        <begin position="119"/>
        <end position="131"/>
    </location>
</feature>
<dbReference type="Pfam" id="PF11738">
    <property type="entry name" value="DUF3298"/>
    <property type="match status" value="1"/>
</dbReference>
<dbReference type="EMBL" id="JBHRSF010000005">
    <property type="protein sequence ID" value="MFC2994150.1"/>
    <property type="molecule type" value="Genomic_DNA"/>
</dbReference>